<dbReference type="OrthoDB" id="330643at2759"/>
<gene>
    <name evidence="2" type="ORF">CSUI_002773</name>
</gene>
<dbReference type="EMBL" id="MIGC01001157">
    <property type="protein sequence ID" value="PHJ23372.1"/>
    <property type="molecule type" value="Genomic_DNA"/>
</dbReference>
<keyword evidence="3" id="KW-1185">Reference proteome</keyword>
<feature type="region of interest" description="Disordered" evidence="1">
    <location>
        <begin position="1"/>
        <end position="127"/>
    </location>
</feature>
<dbReference type="RefSeq" id="XP_067925048.1">
    <property type="nucleotide sequence ID" value="XM_068062972.1"/>
</dbReference>
<feature type="compositionally biased region" description="Basic and acidic residues" evidence="1">
    <location>
        <begin position="77"/>
        <end position="112"/>
    </location>
</feature>
<proteinExistence type="predicted"/>
<dbReference type="Proteomes" id="UP000221165">
    <property type="component" value="Unassembled WGS sequence"/>
</dbReference>
<dbReference type="AlphaFoldDB" id="A0A2C6L7J3"/>
<dbReference type="GeneID" id="94426183"/>
<evidence type="ECO:0000313" key="3">
    <source>
        <dbReference type="Proteomes" id="UP000221165"/>
    </source>
</evidence>
<name>A0A2C6L7J3_9APIC</name>
<evidence type="ECO:0000256" key="1">
    <source>
        <dbReference type="SAM" id="MobiDB-lite"/>
    </source>
</evidence>
<accession>A0A2C6L7J3</accession>
<dbReference type="VEuPathDB" id="ToxoDB:CSUI_002773"/>
<feature type="compositionally biased region" description="Basic and acidic residues" evidence="1">
    <location>
        <begin position="40"/>
        <end position="65"/>
    </location>
</feature>
<sequence length="293" mass="33078">MDSGVPTTPPFEGDEEREHQRASSSPTPGPEDGAGAPSILKEEESHQQEQEDAERRMSVRAKSQDEEQMITSKTQRKREAARGGKRGEQTDEKPRVAAAEERRRSRGQDEKSAAGGDLPTVTEDDEAEEKVVVLEYEPTEDPKTTRTGNLVVDGVNKLLDRWLAPGDKPEPARTETGPKEFRLVDAMPVPVVGCRGEPQRLGFCEQVKSLRFQCPHIDFREREERCPVCHQHMPGRRGPPPPPTWTQWLFKQCEEPVDLQHEFLVYPNPLVYVGYTRPNIDQPWFGTTGYVPS</sequence>
<reference evidence="2 3" key="1">
    <citation type="journal article" date="2017" name="Int. J. Parasitol.">
        <title>The genome of the protozoan parasite Cystoisospora suis and a reverse vaccinology approach to identify vaccine candidates.</title>
        <authorList>
            <person name="Palmieri N."/>
            <person name="Shrestha A."/>
            <person name="Ruttkowski B."/>
            <person name="Beck T."/>
            <person name="Vogl C."/>
            <person name="Tomley F."/>
            <person name="Blake D.P."/>
            <person name="Joachim A."/>
        </authorList>
    </citation>
    <scope>NUCLEOTIDE SEQUENCE [LARGE SCALE GENOMIC DNA]</scope>
    <source>
        <strain evidence="2 3">Wien I</strain>
    </source>
</reference>
<organism evidence="2 3">
    <name type="scientific">Cystoisospora suis</name>
    <dbReference type="NCBI Taxonomy" id="483139"/>
    <lineage>
        <taxon>Eukaryota</taxon>
        <taxon>Sar</taxon>
        <taxon>Alveolata</taxon>
        <taxon>Apicomplexa</taxon>
        <taxon>Conoidasida</taxon>
        <taxon>Coccidia</taxon>
        <taxon>Eucoccidiorida</taxon>
        <taxon>Eimeriorina</taxon>
        <taxon>Sarcocystidae</taxon>
        <taxon>Cystoisospora</taxon>
    </lineage>
</organism>
<protein>
    <submittedName>
        <fullName evidence="2">Uncharacterized protein</fullName>
    </submittedName>
</protein>
<evidence type="ECO:0000313" key="2">
    <source>
        <dbReference type="EMBL" id="PHJ23372.1"/>
    </source>
</evidence>
<comment type="caution">
    <text evidence="2">The sequence shown here is derived from an EMBL/GenBank/DDBJ whole genome shotgun (WGS) entry which is preliminary data.</text>
</comment>